<organism evidence="3 4">
    <name type="scientific">Pseudonocardia kunmingensis</name>
    <dbReference type="NCBI Taxonomy" id="630975"/>
    <lineage>
        <taxon>Bacteria</taxon>
        <taxon>Bacillati</taxon>
        <taxon>Actinomycetota</taxon>
        <taxon>Actinomycetes</taxon>
        <taxon>Pseudonocardiales</taxon>
        <taxon>Pseudonocardiaceae</taxon>
        <taxon>Pseudonocardia</taxon>
    </lineage>
</organism>
<evidence type="ECO:0000256" key="1">
    <source>
        <dbReference type="ARBA" id="ARBA00049958"/>
    </source>
</evidence>
<dbReference type="InterPro" id="IPR034904">
    <property type="entry name" value="FSCA_dom_sf"/>
</dbReference>
<evidence type="ECO:0000313" key="4">
    <source>
        <dbReference type="Proteomes" id="UP000315677"/>
    </source>
</evidence>
<dbReference type="SUPFAM" id="SSF117916">
    <property type="entry name" value="Fe-S cluster assembly (FSCA) domain-like"/>
    <property type="match status" value="1"/>
</dbReference>
<proteinExistence type="predicted"/>
<protein>
    <submittedName>
        <fullName evidence="3">NifU-like protein</fullName>
    </submittedName>
</protein>
<comment type="caution">
    <text evidence="3">The sequence shown here is derived from an EMBL/GenBank/DDBJ whole genome shotgun (WGS) entry which is preliminary data.</text>
</comment>
<dbReference type="Proteomes" id="UP000315677">
    <property type="component" value="Unassembled WGS sequence"/>
</dbReference>
<dbReference type="AlphaFoldDB" id="A0A543DP42"/>
<dbReference type="GO" id="GO:0005506">
    <property type="term" value="F:iron ion binding"/>
    <property type="evidence" value="ECO:0007669"/>
    <property type="project" value="InterPro"/>
</dbReference>
<dbReference type="GO" id="GO:0051536">
    <property type="term" value="F:iron-sulfur cluster binding"/>
    <property type="evidence" value="ECO:0007669"/>
    <property type="project" value="InterPro"/>
</dbReference>
<dbReference type="OrthoDB" id="9798220at2"/>
<name>A0A543DP42_9PSEU</name>
<dbReference type="Gene3D" id="3.30.300.130">
    <property type="entry name" value="Fe-S cluster assembly (FSCA)"/>
    <property type="match status" value="1"/>
</dbReference>
<reference evidence="3 4" key="1">
    <citation type="submission" date="2019-06" db="EMBL/GenBank/DDBJ databases">
        <title>Sequencing the genomes of 1000 actinobacteria strains.</title>
        <authorList>
            <person name="Klenk H.-P."/>
        </authorList>
    </citation>
    <scope>NUCLEOTIDE SEQUENCE [LARGE SCALE GENOMIC DNA]</scope>
    <source>
        <strain evidence="3 4">DSM 45301</strain>
    </source>
</reference>
<dbReference type="PANTHER" id="PTHR11178:SF51">
    <property type="entry name" value="FE_S BIOGENESIS PROTEIN NFUA"/>
    <property type="match status" value="1"/>
</dbReference>
<dbReference type="EMBL" id="VFPA01000002">
    <property type="protein sequence ID" value="TQM11091.1"/>
    <property type="molecule type" value="Genomic_DNA"/>
</dbReference>
<dbReference type="Pfam" id="PF01106">
    <property type="entry name" value="NifU"/>
    <property type="match status" value="1"/>
</dbReference>
<dbReference type="RefSeq" id="WP_142054948.1">
    <property type="nucleotide sequence ID" value="NZ_VFPA01000002.1"/>
</dbReference>
<comment type="function">
    <text evidence="1">May be involved in the formation or repair of [Fe-S] clusters present in iron-sulfur proteins.</text>
</comment>
<accession>A0A543DP42</accession>
<gene>
    <name evidence="3" type="ORF">FB558_3635</name>
</gene>
<keyword evidence="4" id="KW-1185">Reference proteome</keyword>
<sequence>MSDLAGVLDRLEELLGQLEGLDDQVRAPIFELLDGIDAVHRLALGRLAAVLGDDELDRLRSADPAIGWLLDAYGAGVDERQAADRALNSIRPYIEGHGGQVELIDVTNGVVRLRLSGACAGCTASAETLREGVVQALVEGFPGFSRMEVDEDLTAAVHAPPGATLLQIEPRPR</sequence>
<evidence type="ECO:0000259" key="2">
    <source>
        <dbReference type="Pfam" id="PF01106"/>
    </source>
</evidence>
<dbReference type="PANTHER" id="PTHR11178">
    <property type="entry name" value="IRON-SULFUR CLUSTER SCAFFOLD PROTEIN NFU-RELATED"/>
    <property type="match status" value="1"/>
</dbReference>
<evidence type="ECO:0000313" key="3">
    <source>
        <dbReference type="EMBL" id="TQM11091.1"/>
    </source>
</evidence>
<feature type="domain" description="NIF system FeS cluster assembly NifU C-terminal" evidence="2">
    <location>
        <begin position="85"/>
        <end position="146"/>
    </location>
</feature>
<dbReference type="InterPro" id="IPR001075">
    <property type="entry name" value="NIF_FeS_clus_asmbl_NifU_C"/>
</dbReference>
<dbReference type="GO" id="GO:0016226">
    <property type="term" value="P:iron-sulfur cluster assembly"/>
    <property type="evidence" value="ECO:0007669"/>
    <property type="project" value="InterPro"/>
</dbReference>